<dbReference type="AlphaFoldDB" id="A0A841N6B6"/>
<comment type="caution">
    <text evidence="1">The sequence shown here is derived from an EMBL/GenBank/DDBJ whole genome shotgun (WGS) entry which is preliminary data.</text>
</comment>
<reference evidence="1 2" key="1">
    <citation type="submission" date="2020-08" db="EMBL/GenBank/DDBJ databases">
        <title>Functional genomics of gut bacteria from endangered species of beetles.</title>
        <authorList>
            <person name="Carlos-Shanley C."/>
        </authorList>
    </citation>
    <scope>NUCLEOTIDE SEQUENCE [LARGE SCALE GENOMIC DNA]</scope>
    <source>
        <strain evidence="1 2">S00136</strain>
    </source>
</reference>
<protein>
    <recommendedName>
        <fullName evidence="3">DUF1579 domain-containing protein</fullName>
    </recommendedName>
</protein>
<dbReference type="Proteomes" id="UP000589738">
    <property type="component" value="Unassembled WGS sequence"/>
</dbReference>
<evidence type="ECO:0008006" key="3">
    <source>
        <dbReference type="Google" id="ProtNLM"/>
    </source>
</evidence>
<evidence type="ECO:0000313" key="2">
    <source>
        <dbReference type="Proteomes" id="UP000589738"/>
    </source>
</evidence>
<name>A0A841N6B6_9FLAO</name>
<accession>A0A841N6B6</accession>
<sequence length="139" mass="16036">MIGTWKGKYKYNVNKSSELYNKEVEFLLKITEFDGENFTGTVQDNDHEYGTRGVGTVRGKINNNGIEFIKQMPVKTMVSINGKRTENENEKHTPIYYTGISNLKDSYTGNWKIKCGSFINKLLYFLFGVKGIWEITKIE</sequence>
<gene>
    <name evidence="1" type="ORF">HNP36_000053</name>
</gene>
<organism evidence="1 2">
    <name type="scientific">Chryseobacterium shigense</name>
    <dbReference type="NCBI Taxonomy" id="297244"/>
    <lineage>
        <taxon>Bacteria</taxon>
        <taxon>Pseudomonadati</taxon>
        <taxon>Bacteroidota</taxon>
        <taxon>Flavobacteriia</taxon>
        <taxon>Flavobacteriales</taxon>
        <taxon>Weeksellaceae</taxon>
        <taxon>Chryseobacterium group</taxon>
        <taxon>Chryseobacterium</taxon>
    </lineage>
</organism>
<proteinExistence type="predicted"/>
<dbReference type="EMBL" id="JACHLC010000001">
    <property type="protein sequence ID" value="MBB6369000.1"/>
    <property type="molecule type" value="Genomic_DNA"/>
</dbReference>
<evidence type="ECO:0000313" key="1">
    <source>
        <dbReference type="EMBL" id="MBB6369000.1"/>
    </source>
</evidence>
<keyword evidence="2" id="KW-1185">Reference proteome</keyword>
<dbReference type="RefSeq" id="WP_184162013.1">
    <property type="nucleotide sequence ID" value="NZ_JACHLC010000001.1"/>
</dbReference>